<protein>
    <recommendedName>
        <fullName evidence="1">ZSWIM1/3 RNaseH-like domain-containing protein</fullName>
    </recommendedName>
</protein>
<evidence type="ECO:0000313" key="2">
    <source>
        <dbReference type="EMBL" id="ETO80755.1"/>
    </source>
</evidence>
<feature type="non-terminal residue" evidence="2">
    <location>
        <position position="299"/>
    </location>
</feature>
<evidence type="ECO:0000259" key="1">
    <source>
        <dbReference type="Pfam" id="PF21056"/>
    </source>
</evidence>
<feature type="domain" description="ZSWIM1/3 RNaseH-like" evidence="1">
    <location>
        <begin position="233"/>
        <end position="299"/>
    </location>
</feature>
<dbReference type="InterPro" id="IPR048324">
    <property type="entry name" value="ZSWIM1-3_RNaseH-like"/>
</dbReference>
<organism evidence="2 3">
    <name type="scientific">Phytophthora nicotianae P1976</name>
    <dbReference type="NCBI Taxonomy" id="1317066"/>
    <lineage>
        <taxon>Eukaryota</taxon>
        <taxon>Sar</taxon>
        <taxon>Stramenopiles</taxon>
        <taxon>Oomycota</taxon>
        <taxon>Peronosporomycetes</taxon>
        <taxon>Peronosporales</taxon>
        <taxon>Peronosporaceae</taxon>
        <taxon>Phytophthora</taxon>
    </lineage>
</organism>
<dbReference type="AlphaFoldDB" id="A0A081APE4"/>
<dbReference type="Proteomes" id="UP000028582">
    <property type="component" value="Unassembled WGS sequence"/>
</dbReference>
<dbReference type="PANTHER" id="PTHR31569">
    <property type="entry name" value="SWIM-TYPE DOMAIN-CONTAINING PROTEIN"/>
    <property type="match status" value="1"/>
</dbReference>
<dbReference type="InterPro" id="IPR052579">
    <property type="entry name" value="Zinc_finger_SWIM"/>
</dbReference>
<dbReference type="Pfam" id="PF21056">
    <property type="entry name" value="ZSWIM1-3_RNaseH-like"/>
    <property type="match status" value="1"/>
</dbReference>
<comment type="caution">
    <text evidence="2">The sequence shown here is derived from an EMBL/GenBank/DDBJ whole genome shotgun (WGS) entry which is preliminary data.</text>
</comment>
<reference evidence="2 3" key="1">
    <citation type="submission" date="2013-11" db="EMBL/GenBank/DDBJ databases">
        <title>The Genome Sequence of Phytophthora parasitica P1976.</title>
        <authorList>
            <consortium name="The Broad Institute Genomics Platform"/>
            <person name="Russ C."/>
            <person name="Tyler B."/>
            <person name="Panabieres F."/>
            <person name="Shan W."/>
            <person name="Tripathy S."/>
            <person name="Grunwald N."/>
            <person name="Machado M."/>
            <person name="Johnson C.S."/>
            <person name="Walker B."/>
            <person name="Young S."/>
            <person name="Zeng Q."/>
            <person name="Gargeya S."/>
            <person name="Fitzgerald M."/>
            <person name="Haas B."/>
            <person name="Abouelleil A."/>
            <person name="Allen A.W."/>
            <person name="Alvarado L."/>
            <person name="Arachchi H.M."/>
            <person name="Berlin A.M."/>
            <person name="Chapman S.B."/>
            <person name="Gainer-Dewar J."/>
            <person name="Goldberg J."/>
            <person name="Griggs A."/>
            <person name="Gujja S."/>
            <person name="Hansen M."/>
            <person name="Howarth C."/>
            <person name="Imamovic A."/>
            <person name="Ireland A."/>
            <person name="Larimer J."/>
            <person name="McCowan C."/>
            <person name="Murphy C."/>
            <person name="Pearson M."/>
            <person name="Poon T.W."/>
            <person name="Priest M."/>
            <person name="Roberts A."/>
            <person name="Saif S."/>
            <person name="Shea T."/>
            <person name="Sisk P."/>
            <person name="Sykes S."/>
            <person name="Wortman J."/>
            <person name="Nusbaum C."/>
            <person name="Birren B."/>
        </authorList>
    </citation>
    <scope>NUCLEOTIDE SEQUENCE [LARGE SCALE GENOMIC DNA]</scope>
    <source>
        <strain evidence="2 3">P1976</strain>
    </source>
</reference>
<dbReference type="EMBL" id="ANJA01000968">
    <property type="protein sequence ID" value="ETO80755.1"/>
    <property type="molecule type" value="Genomic_DNA"/>
</dbReference>
<name>A0A081APE4_PHYNI</name>
<gene>
    <name evidence="2" type="ORF">F444_04794</name>
</gene>
<accession>A0A081APE4</accession>
<dbReference type="PANTHER" id="PTHR31569:SF4">
    <property type="entry name" value="SWIM-TYPE DOMAIN-CONTAINING PROTEIN"/>
    <property type="match status" value="1"/>
</dbReference>
<dbReference type="OrthoDB" id="123999at2759"/>
<evidence type="ECO:0000313" key="3">
    <source>
        <dbReference type="Proteomes" id="UP000028582"/>
    </source>
</evidence>
<sequence>MSGSEPEAHVPSASVWEASPIGQEWHENWDAFNSYLGEYQERTHQLFRLRSSTSVARRNTEIKAHGAIADNTSGETSDSPPSLIPDEFKTCWMKLICTHGWRRKSRSTGQRKSYFGKSTECKADIKAAVTWNRDKQKFMVRVTGYSISHNHRVDRAVYENHSSVRRVEDPMLLAFVNVLQASGSKPKRIMQFLREKTGQNVTLRDVHNMVARMREKRRGSRTVEQRLESLMREFCGRRRNRASVFVDDESLAQTITLQTHQMRRWFKAFPEVLLIDATHNTNDSRYKLFSFMIHDVYGH</sequence>
<proteinExistence type="predicted"/>